<protein>
    <submittedName>
        <fullName evidence="6">Fungal specific transcription factor</fullName>
    </submittedName>
</protein>
<dbReference type="InterPro" id="IPR007219">
    <property type="entry name" value="XnlR_reg_dom"/>
</dbReference>
<feature type="region of interest" description="Disordered" evidence="4">
    <location>
        <begin position="751"/>
        <end position="773"/>
    </location>
</feature>
<dbReference type="GO" id="GO:0006351">
    <property type="term" value="P:DNA-templated transcription"/>
    <property type="evidence" value="ECO:0007669"/>
    <property type="project" value="InterPro"/>
</dbReference>
<sequence length="819" mass="89535">MSHGSWSMGTVSLPRQTSRCCGLPPDFARFISHFVWAALALYISSQEERGLWDGSLGLGSLRIVEFDLVLRRIASGSGVTRILHTGPMGPDPTSASGAVRTSPTRAPDAPQPGQSQPPTAAGDESGSNNSSSATRLGIGSSSGGRKIERSCQLCHRRKIRCDKKQPCASCARGGFQCHYPQAGQPIRRVRKTTIADVASRISDLEKTLVAGAASQQQQQLPALRASPSASTPGTAFGLGLRPNHSNPSPSRPTTAPASGPQEKSVNDEILLRKGSSSQYFDDVLISRVIEESSESAATAELSPFNPMGILSAPDLKLDLAELLPSKYGAIELWRNYVDNIEICNKILHRPTAEVLVYTAIDDPRNASSEALAVMFAIFFVSTVVLEPNSVQIFTGEDKVTSLHRFKTGLEQAFAKADFLEHPSVKLLEALSVYLAQAALRIHNPGRGLWTLNGLAIRAAQSIGLHRDGTKLGLSPFESEIRRRIWWHLVARDGRAAEDYGFSNVSSFNLQIGVSFPSNLDDGDLYPEMKELPHSRTGWTTLTLALINIQVTRTWHRLAAMASSWAENPTPESVRVQVVQELHEYAEGFLRHCNPVIPQQRQTLLVARFIIRKVDMVTRQQWLNLQHPEARDSFATEENLLQALGILEDGMSLASDELLRQYRWSMRAYPQYHMLLYVLWHLCVRPEGPSVDRAWKAVDDSFMLLKSVNAGFGPAAKMTVLETLRAKATAIRQGLDQQSGGGAVVVGGATANGSAEKESYPTPGGTDDRSEAEGMVDSGLDSMAAADGMDWAGMMQDFPDWTTLMNEFQVDGLDFPNYLN</sequence>
<dbReference type="PROSITE" id="PS50048">
    <property type="entry name" value="ZN2_CY6_FUNGAL_2"/>
    <property type="match status" value="1"/>
</dbReference>
<feature type="compositionally biased region" description="Low complexity" evidence="4">
    <location>
        <begin position="218"/>
        <end position="227"/>
    </location>
</feature>
<dbReference type="Proteomes" id="UP000830671">
    <property type="component" value="Chromosome 9"/>
</dbReference>
<keyword evidence="3" id="KW-0539">Nucleus</keyword>
<dbReference type="GO" id="GO:0000981">
    <property type="term" value="F:DNA-binding transcription factor activity, RNA polymerase II-specific"/>
    <property type="evidence" value="ECO:0007669"/>
    <property type="project" value="InterPro"/>
</dbReference>
<dbReference type="SMART" id="SM00066">
    <property type="entry name" value="GAL4"/>
    <property type="match status" value="1"/>
</dbReference>
<dbReference type="GO" id="GO:0008270">
    <property type="term" value="F:zinc ion binding"/>
    <property type="evidence" value="ECO:0007669"/>
    <property type="project" value="InterPro"/>
</dbReference>
<dbReference type="PANTHER" id="PTHR31001:SF57">
    <property type="entry name" value="ZN(II)2CYS6 TRANSCRIPTION FACTOR (EUROFUNG)"/>
    <property type="match status" value="1"/>
</dbReference>
<dbReference type="CDD" id="cd12148">
    <property type="entry name" value="fungal_TF_MHR"/>
    <property type="match status" value="1"/>
</dbReference>
<dbReference type="RefSeq" id="XP_049153096.1">
    <property type="nucleotide sequence ID" value="XM_049295949.1"/>
</dbReference>
<name>A0A9Q8T918_9PEZI</name>
<evidence type="ECO:0000256" key="4">
    <source>
        <dbReference type="SAM" id="MobiDB-lite"/>
    </source>
</evidence>
<gene>
    <name evidence="6" type="ORF">CLUP02_17033</name>
</gene>
<feature type="compositionally biased region" description="Polar residues" evidence="4">
    <location>
        <begin position="93"/>
        <end position="104"/>
    </location>
</feature>
<dbReference type="GO" id="GO:0003677">
    <property type="term" value="F:DNA binding"/>
    <property type="evidence" value="ECO:0007669"/>
    <property type="project" value="InterPro"/>
</dbReference>
<feature type="compositionally biased region" description="Polar residues" evidence="4">
    <location>
        <begin position="125"/>
        <end position="134"/>
    </location>
</feature>
<evidence type="ECO:0000313" key="6">
    <source>
        <dbReference type="EMBL" id="UQC91498.1"/>
    </source>
</evidence>
<dbReference type="SUPFAM" id="SSF57701">
    <property type="entry name" value="Zn2/Cys6 DNA-binding domain"/>
    <property type="match status" value="1"/>
</dbReference>
<keyword evidence="7" id="KW-1185">Reference proteome</keyword>
<evidence type="ECO:0000256" key="2">
    <source>
        <dbReference type="ARBA" id="ARBA00022723"/>
    </source>
</evidence>
<feature type="region of interest" description="Disordered" evidence="4">
    <location>
        <begin position="80"/>
        <end position="145"/>
    </location>
</feature>
<keyword evidence="2" id="KW-0479">Metal-binding</keyword>
<dbReference type="GO" id="GO:0005634">
    <property type="term" value="C:nucleus"/>
    <property type="evidence" value="ECO:0007669"/>
    <property type="project" value="UniProtKB-SubCell"/>
</dbReference>
<dbReference type="KEGG" id="clup:CLUP02_17033"/>
<evidence type="ECO:0000313" key="7">
    <source>
        <dbReference type="Proteomes" id="UP000830671"/>
    </source>
</evidence>
<dbReference type="InterPro" id="IPR001138">
    <property type="entry name" value="Zn2Cys6_DnaBD"/>
</dbReference>
<organism evidence="6 7">
    <name type="scientific">Colletotrichum lupini</name>
    <dbReference type="NCBI Taxonomy" id="145971"/>
    <lineage>
        <taxon>Eukaryota</taxon>
        <taxon>Fungi</taxon>
        <taxon>Dikarya</taxon>
        <taxon>Ascomycota</taxon>
        <taxon>Pezizomycotina</taxon>
        <taxon>Sordariomycetes</taxon>
        <taxon>Hypocreomycetidae</taxon>
        <taxon>Glomerellales</taxon>
        <taxon>Glomerellaceae</taxon>
        <taxon>Colletotrichum</taxon>
        <taxon>Colletotrichum acutatum species complex</taxon>
    </lineage>
</organism>
<dbReference type="Pfam" id="PF04082">
    <property type="entry name" value="Fungal_trans"/>
    <property type="match status" value="1"/>
</dbReference>
<dbReference type="AlphaFoldDB" id="A0A9Q8T918"/>
<dbReference type="CDD" id="cd00067">
    <property type="entry name" value="GAL4"/>
    <property type="match status" value="1"/>
</dbReference>
<feature type="domain" description="Zn(2)-C6 fungal-type" evidence="5">
    <location>
        <begin position="150"/>
        <end position="179"/>
    </location>
</feature>
<feature type="region of interest" description="Disordered" evidence="4">
    <location>
        <begin position="218"/>
        <end position="263"/>
    </location>
</feature>
<evidence type="ECO:0000256" key="1">
    <source>
        <dbReference type="ARBA" id="ARBA00004123"/>
    </source>
</evidence>
<dbReference type="EMBL" id="CP019481">
    <property type="protein sequence ID" value="UQC91498.1"/>
    <property type="molecule type" value="Genomic_DNA"/>
</dbReference>
<evidence type="ECO:0000256" key="3">
    <source>
        <dbReference type="ARBA" id="ARBA00023242"/>
    </source>
</evidence>
<dbReference type="Gene3D" id="4.10.240.10">
    <property type="entry name" value="Zn(2)-C6 fungal-type DNA-binding domain"/>
    <property type="match status" value="1"/>
</dbReference>
<dbReference type="Pfam" id="PF00172">
    <property type="entry name" value="Zn_clus"/>
    <property type="match status" value="1"/>
</dbReference>
<accession>A0A9Q8T918</accession>
<dbReference type="GeneID" id="73350959"/>
<dbReference type="PANTHER" id="PTHR31001">
    <property type="entry name" value="UNCHARACTERIZED TRANSCRIPTIONAL REGULATORY PROTEIN"/>
    <property type="match status" value="1"/>
</dbReference>
<feature type="compositionally biased region" description="Low complexity" evidence="4">
    <location>
        <begin position="241"/>
        <end position="258"/>
    </location>
</feature>
<proteinExistence type="predicted"/>
<dbReference type="PROSITE" id="PS00463">
    <property type="entry name" value="ZN2_CY6_FUNGAL_1"/>
    <property type="match status" value="1"/>
</dbReference>
<reference evidence="6" key="1">
    <citation type="journal article" date="2021" name="Mol. Plant Microbe Interact.">
        <title>Complete Genome Sequence of the Plant-Pathogenic Fungus Colletotrichum lupini.</title>
        <authorList>
            <person name="Baroncelli R."/>
            <person name="Pensec F."/>
            <person name="Da Lio D."/>
            <person name="Boufleur T."/>
            <person name="Vicente I."/>
            <person name="Sarrocco S."/>
            <person name="Picot A."/>
            <person name="Baraldi E."/>
            <person name="Sukno S."/>
            <person name="Thon M."/>
            <person name="Le Floch G."/>
        </authorList>
    </citation>
    <scope>NUCLEOTIDE SEQUENCE</scope>
    <source>
        <strain evidence="6">IMI 504893</strain>
    </source>
</reference>
<dbReference type="SMART" id="SM00906">
    <property type="entry name" value="Fungal_trans"/>
    <property type="match status" value="1"/>
</dbReference>
<dbReference type="InterPro" id="IPR050613">
    <property type="entry name" value="Sec_Metabolite_Reg"/>
</dbReference>
<dbReference type="InterPro" id="IPR036864">
    <property type="entry name" value="Zn2-C6_fun-type_DNA-bd_sf"/>
</dbReference>
<comment type="subcellular location">
    <subcellularLocation>
        <location evidence="1">Nucleus</location>
    </subcellularLocation>
</comment>
<evidence type="ECO:0000259" key="5">
    <source>
        <dbReference type="PROSITE" id="PS50048"/>
    </source>
</evidence>